<dbReference type="EMBL" id="SZQL01000001">
    <property type="protein sequence ID" value="TKK71543.1"/>
    <property type="molecule type" value="Genomic_DNA"/>
</dbReference>
<dbReference type="RefSeq" id="WP_137259783.1">
    <property type="nucleotide sequence ID" value="NZ_SZQL01000001.1"/>
</dbReference>
<sequence>MKKLCHLLSAVIYLVILANKGEAQFFKFEAPNTKSSAIAAPHTTSVNRLSTAGTFYRENAFGNREKSKEAAPKYYSSQYKEASVLLIDKVQQLSSKNDSLMNRVLQLQDSLYSIVTQLKEPHSNNDVKPAMDTNTSNKNVIKFLNNMPVAYRSSEGAKNVRLNNINIQVIRDFINNYKEANNEAWYSTGDAFVAKFSIGRVSTTVTYKKNGEWLYTIKNYFENDMTKELRTLVKSSYYDYQIVKIEEIEVPRKERSIFLIYVQDTKKIIILRVYDGEMEVLHNYTRG</sequence>
<comment type="caution">
    <text evidence="1">The sequence shown here is derived from an EMBL/GenBank/DDBJ whole genome shotgun (WGS) entry which is preliminary data.</text>
</comment>
<reference evidence="1 2" key="1">
    <citation type="submission" date="2019-05" db="EMBL/GenBank/DDBJ databases">
        <title>Panacibacter sp. strain 17mud1-8 Genome sequencing and assembly.</title>
        <authorList>
            <person name="Chhetri G."/>
        </authorList>
    </citation>
    <scope>NUCLEOTIDE SEQUENCE [LARGE SCALE GENOMIC DNA]</scope>
    <source>
        <strain evidence="1 2">17mud1-8</strain>
    </source>
</reference>
<protein>
    <submittedName>
        <fullName evidence="1">Uncharacterized protein</fullName>
    </submittedName>
</protein>
<proteinExistence type="predicted"/>
<dbReference type="Gene3D" id="3.10.450.360">
    <property type="match status" value="1"/>
</dbReference>
<dbReference type="AlphaFoldDB" id="A0A4V5UV37"/>
<accession>A0A4V5UV37</accession>
<dbReference type="SUPFAM" id="SSF160574">
    <property type="entry name" value="BT0923-like"/>
    <property type="match status" value="1"/>
</dbReference>
<organism evidence="1 2">
    <name type="scientific">Ilyomonas limi</name>
    <dbReference type="NCBI Taxonomy" id="2575867"/>
    <lineage>
        <taxon>Bacteria</taxon>
        <taxon>Pseudomonadati</taxon>
        <taxon>Bacteroidota</taxon>
        <taxon>Chitinophagia</taxon>
        <taxon>Chitinophagales</taxon>
        <taxon>Chitinophagaceae</taxon>
        <taxon>Ilyomonas</taxon>
    </lineage>
</organism>
<name>A0A4V5UV37_9BACT</name>
<dbReference type="Proteomes" id="UP000305848">
    <property type="component" value="Unassembled WGS sequence"/>
</dbReference>
<evidence type="ECO:0000313" key="1">
    <source>
        <dbReference type="EMBL" id="TKK71543.1"/>
    </source>
</evidence>
<keyword evidence="2" id="KW-1185">Reference proteome</keyword>
<dbReference type="OrthoDB" id="663611at2"/>
<evidence type="ECO:0000313" key="2">
    <source>
        <dbReference type="Proteomes" id="UP000305848"/>
    </source>
</evidence>
<gene>
    <name evidence="1" type="ORF">FC093_00515</name>
</gene>